<dbReference type="Pfam" id="PF01797">
    <property type="entry name" value="Y1_Tnp"/>
    <property type="match status" value="1"/>
</dbReference>
<dbReference type="Proteomes" id="UP000749471">
    <property type="component" value="Unassembled WGS sequence"/>
</dbReference>
<dbReference type="PANTHER" id="PTHR33360:SF2">
    <property type="entry name" value="TRANSPOSASE FOR INSERTION SEQUENCE ELEMENT IS200"/>
    <property type="match status" value="1"/>
</dbReference>
<accession>A0ABS6E1W0</accession>
<keyword evidence="3" id="KW-1185">Reference proteome</keyword>
<name>A0ABS6E1W0_9FIRM</name>
<proteinExistence type="predicted"/>
<dbReference type="EMBL" id="JAHLPM010000002">
    <property type="protein sequence ID" value="MBU5436895.1"/>
    <property type="molecule type" value="Genomic_DNA"/>
</dbReference>
<dbReference type="PANTHER" id="PTHR33360">
    <property type="entry name" value="TRANSPOSASE FOR INSERTION SEQUENCE ELEMENT IS200"/>
    <property type="match status" value="1"/>
</dbReference>
<evidence type="ECO:0000313" key="3">
    <source>
        <dbReference type="Proteomes" id="UP000749471"/>
    </source>
</evidence>
<protein>
    <submittedName>
        <fullName evidence="2">IS200/IS605 family transposase</fullName>
    </submittedName>
</protein>
<evidence type="ECO:0000313" key="2">
    <source>
        <dbReference type="EMBL" id="MBU5436895.1"/>
    </source>
</evidence>
<gene>
    <name evidence="2" type="primary">tnpA</name>
    <name evidence="2" type="ORF">KQI42_02675</name>
</gene>
<dbReference type="RefSeq" id="WP_216516478.1">
    <property type="nucleotide sequence ID" value="NZ_JAHLPM010000002.1"/>
</dbReference>
<dbReference type="SMART" id="SM01321">
    <property type="entry name" value="Y1_Tnp"/>
    <property type="match status" value="1"/>
</dbReference>
<sequence>MSLKNTQNKTTSHSKYNINYHIVFCPKYRHSIFKGELEKELSKCFKVICHNYGYDLIEQEIMSDHVHLFVSAPPTIAPVDIVRKLKSISTNRIFQGFPALKQNKFWGSGLWSRGYYIGTVSAETIQKYIQN</sequence>
<organism evidence="2 3">
    <name type="scientific">Tissierella simiarum</name>
    <dbReference type="NCBI Taxonomy" id="2841534"/>
    <lineage>
        <taxon>Bacteria</taxon>
        <taxon>Bacillati</taxon>
        <taxon>Bacillota</taxon>
        <taxon>Tissierellia</taxon>
        <taxon>Tissierellales</taxon>
        <taxon>Tissierellaceae</taxon>
        <taxon>Tissierella</taxon>
    </lineage>
</organism>
<reference evidence="2 3" key="1">
    <citation type="submission" date="2021-06" db="EMBL/GenBank/DDBJ databases">
        <authorList>
            <person name="Sun Q."/>
            <person name="Li D."/>
        </authorList>
    </citation>
    <scope>NUCLEOTIDE SEQUENCE [LARGE SCALE GENOMIC DNA]</scope>
    <source>
        <strain evidence="2 3">MSJ-40</strain>
    </source>
</reference>
<dbReference type="NCBIfam" id="NF033573">
    <property type="entry name" value="transpos_IS200"/>
    <property type="match status" value="1"/>
</dbReference>
<dbReference type="InterPro" id="IPR002686">
    <property type="entry name" value="Transposase_17"/>
</dbReference>
<feature type="domain" description="Transposase IS200-like" evidence="1">
    <location>
        <begin position="15"/>
        <end position="131"/>
    </location>
</feature>
<evidence type="ECO:0000259" key="1">
    <source>
        <dbReference type="SMART" id="SM01321"/>
    </source>
</evidence>
<comment type="caution">
    <text evidence="2">The sequence shown here is derived from an EMBL/GenBank/DDBJ whole genome shotgun (WGS) entry which is preliminary data.</text>
</comment>